<feature type="compositionally biased region" description="Basic residues" evidence="1">
    <location>
        <begin position="300"/>
        <end position="314"/>
    </location>
</feature>
<feature type="compositionally biased region" description="Polar residues" evidence="1">
    <location>
        <begin position="99"/>
        <end position="109"/>
    </location>
</feature>
<organism evidence="2 3">
    <name type="scientific">Lasiosphaeria miniovina</name>
    <dbReference type="NCBI Taxonomy" id="1954250"/>
    <lineage>
        <taxon>Eukaryota</taxon>
        <taxon>Fungi</taxon>
        <taxon>Dikarya</taxon>
        <taxon>Ascomycota</taxon>
        <taxon>Pezizomycotina</taxon>
        <taxon>Sordariomycetes</taxon>
        <taxon>Sordariomycetidae</taxon>
        <taxon>Sordariales</taxon>
        <taxon>Lasiosphaeriaceae</taxon>
        <taxon>Lasiosphaeria</taxon>
    </lineage>
</organism>
<dbReference type="RefSeq" id="XP_060291573.1">
    <property type="nucleotide sequence ID" value="XM_060440455.1"/>
</dbReference>
<feature type="region of interest" description="Disordered" evidence="1">
    <location>
        <begin position="160"/>
        <end position="323"/>
    </location>
</feature>
<feature type="compositionally biased region" description="Low complexity" evidence="1">
    <location>
        <begin position="50"/>
        <end position="64"/>
    </location>
</feature>
<name>A0AA39ZZW8_9PEZI</name>
<accession>A0AA39ZZW8</accession>
<reference evidence="2" key="1">
    <citation type="submission" date="2023-06" db="EMBL/GenBank/DDBJ databases">
        <title>Genome-scale phylogeny and comparative genomics of the fungal order Sordariales.</title>
        <authorList>
            <consortium name="Lawrence Berkeley National Laboratory"/>
            <person name="Hensen N."/>
            <person name="Bonometti L."/>
            <person name="Westerberg I."/>
            <person name="Brannstrom I.O."/>
            <person name="Guillou S."/>
            <person name="Cros-Aarteil S."/>
            <person name="Calhoun S."/>
            <person name="Haridas S."/>
            <person name="Kuo A."/>
            <person name="Mondo S."/>
            <person name="Pangilinan J."/>
            <person name="Riley R."/>
            <person name="LaButti K."/>
            <person name="Andreopoulos B."/>
            <person name="Lipzen A."/>
            <person name="Chen C."/>
            <person name="Yanf M."/>
            <person name="Daum C."/>
            <person name="Ng V."/>
            <person name="Clum A."/>
            <person name="Steindorff A."/>
            <person name="Ohm R."/>
            <person name="Martin F."/>
            <person name="Silar P."/>
            <person name="Natvig D."/>
            <person name="Lalanne C."/>
            <person name="Gautier V."/>
            <person name="Ament-velasquez S.L."/>
            <person name="Kruys A."/>
            <person name="Hutchinson M.I."/>
            <person name="Powell A.J."/>
            <person name="Barry K."/>
            <person name="Miller A.N."/>
            <person name="Grigoriev I.V."/>
            <person name="Debuchy R."/>
            <person name="Gladieux P."/>
            <person name="Thoren M.H."/>
            <person name="Johannesson H."/>
        </authorList>
    </citation>
    <scope>NUCLEOTIDE SEQUENCE</scope>
    <source>
        <strain evidence="2">SMH2392-1A</strain>
    </source>
</reference>
<evidence type="ECO:0000256" key="1">
    <source>
        <dbReference type="SAM" id="MobiDB-lite"/>
    </source>
</evidence>
<evidence type="ECO:0000313" key="3">
    <source>
        <dbReference type="Proteomes" id="UP001172101"/>
    </source>
</evidence>
<feature type="compositionally biased region" description="Basic and acidic residues" evidence="1">
    <location>
        <begin position="268"/>
        <end position="283"/>
    </location>
</feature>
<gene>
    <name evidence="2" type="ORF">B0T26DRAFT_680156</name>
</gene>
<feature type="compositionally biased region" description="Basic residues" evidence="1">
    <location>
        <begin position="205"/>
        <end position="214"/>
    </location>
</feature>
<evidence type="ECO:0000313" key="2">
    <source>
        <dbReference type="EMBL" id="KAK0706479.1"/>
    </source>
</evidence>
<feature type="compositionally biased region" description="Pro residues" evidence="1">
    <location>
        <begin position="1"/>
        <end position="13"/>
    </location>
</feature>
<dbReference type="GeneID" id="85323725"/>
<feature type="region of interest" description="Disordered" evidence="1">
    <location>
        <begin position="43"/>
        <end position="112"/>
    </location>
</feature>
<keyword evidence="3" id="KW-1185">Reference proteome</keyword>
<feature type="region of interest" description="Disordered" evidence="1">
    <location>
        <begin position="1"/>
        <end position="20"/>
    </location>
</feature>
<dbReference type="EMBL" id="JAUIRO010000007">
    <property type="protein sequence ID" value="KAK0706479.1"/>
    <property type="molecule type" value="Genomic_DNA"/>
</dbReference>
<dbReference type="Proteomes" id="UP001172101">
    <property type="component" value="Unassembled WGS sequence"/>
</dbReference>
<proteinExistence type="predicted"/>
<sequence length="323" mass="32940">MPPLRSAGSPPPAGGKLPVASDLDQIFNRISMGMAKHQRILETLHQGRSTAPPAAVATAPPIVASDENEKEQKRGFSSLAAKASSSLGPPPPQQQQQQRSAKPSLSTTAAAAAEDMDLNPFYAAPPNAGIGWVPPGLSSSSTAAVAGSGGDDRLLRARLQLGRRVEGRSAAAQKAERGKKRGHGAAGNHGSEEEEELGRSAVGRSKARAPKRPRTTGMAAPGEANGEVDGGRRGRSGDAATAPEAGSGGSVVLVAKKAAGGDAAQPAPEKKGEEYEAATEREYGAVPPVLGDEGAERTLNKKAKKKKKKNKKKGTTAAAAAAP</sequence>
<protein>
    <submittedName>
        <fullName evidence="2">Uncharacterized protein</fullName>
    </submittedName>
</protein>
<comment type="caution">
    <text evidence="2">The sequence shown here is derived from an EMBL/GenBank/DDBJ whole genome shotgun (WGS) entry which is preliminary data.</text>
</comment>
<dbReference type="AlphaFoldDB" id="A0AA39ZZW8"/>
<feature type="compositionally biased region" description="Low complexity" evidence="1">
    <location>
        <begin position="77"/>
        <end position="87"/>
    </location>
</feature>